<dbReference type="EMBL" id="BLAD01000044">
    <property type="protein sequence ID" value="GES00322.1"/>
    <property type="molecule type" value="Genomic_DNA"/>
</dbReference>
<accession>A0A5M3VXA0</accession>
<evidence type="ECO:0000256" key="1">
    <source>
        <dbReference type="SAM" id="MobiDB-lite"/>
    </source>
</evidence>
<comment type="caution">
    <text evidence="3">The sequence shown here is derived from an EMBL/GenBank/DDBJ whole genome shotgun (WGS) entry which is preliminary data.</text>
</comment>
<evidence type="ECO:0000313" key="4">
    <source>
        <dbReference type="Proteomes" id="UP000334990"/>
    </source>
</evidence>
<dbReference type="SUPFAM" id="SSF46785">
    <property type="entry name" value="Winged helix' DNA-binding domain"/>
    <property type="match status" value="1"/>
</dbReference>
<evidence type="ECO:0000313" key="3">
    <source>
        <dbReference type="EMBL" id="GES00322.1"/>
    </source>
</evidence>
<proteinExistence type="predicted"/>
<dbReference type="PANTHER" id="PTHR33164:SF43">
    <property type="entry name" value="HTH-TYPE TRANSCRIPTIONAL REPRESSOR YETL"/>
    <property type="match status" value="1"/>
</dbReference>
<evidence type="ECO:0000259" key="2">
    <source>
        <dbReference type="PROSITE" id="PS50995"/>
    </source>
</evidence>
<dbReference type="RefSeq" id="WP_246238598.1">
    <property type="nucleotide sequence ID" value="NZ_BAAABN010000033.1"/>
</dbReference>
<dbReference type="Pfam" id="PF01047">
    <property type="entry name" value="MarR"/>
    <property type="match status" value="1"/>
</dbReference>
<organism evidence="3 4">
    <name type="scientific">Acrocarpospora corrugata</name>
    <dbReference type="NCBI Taxonomy" id="35763"/>
    <lineage>
        <taxon>Bacteria</taxon>
        <taxon>Bacillati</taxon>
        <taxon>Actinomycetota</taxon>
        <taxon>Actinomycetes</taxon>
        <taxon>Streptosporangiales</taxon>
        <taxon>Streptosporangiaceae</taxon>
        <taxon>Acrocarpospora</taxon>
    </lineage>
</organism>
<feature type="compositionally biased region" description="Basic and acidic residues" evidence="1">
    <location>
        <begin position="1"/>
        <end position="10"/>
    </location>
</feature>
<dbReference type="AlphaFoldDB" id="A0A5M3VXA0"/>
<protein>
    <recommendedName>
        <fullName evidence="2">HTH marR-type domain-containing protein</fullName>
    </recommendedName>
</protein>
<dbReference type="GO" id="GO:0003700">
    <property type="term" value="F:DNA-binding transcription factor activity"/>
    <property type="evidence" value="ECO:0007669"/>
    <property type="project" value="InterPro"/>
</dbReference>
<gene>
    <name evidence="3" type="ORF">Acor_23850</name>
</gene>
<dbReference type="SMART" id="SM00347">
    <property type="entry name" value="HTH_MARR"/>
    <property type="match status" value="1"/>
</dbReference>
<dbReference type="Proteomes" id="UP000334990">
    <property type="component" value="Unassembled WGS sequence"/>
</dbReference>
<dbReference type="PROSITE" id="PS50995">
    <property type="entry name" value="HTH_MARR_2"/>
    <property type="match status" value="1"/>
</dbReference>
<dbReference type="PANTHER" id="PTHR33164">
    <property type="entry name" value="TRANSCRIPTIONAL REGULATOR, MARR FAMILY"/>
    <property type="match status" value="1"/>
</dbReference>
<name>A0A5M3VXA0_9ACTN</name>
<keyword evidence="4" id="KW-1185">Reference proteome</keyword>
<sequence>MSDETGKRPDPTPGDHVGGSTADPDADPPADPREQEERQRLLELIGEAQHGMGRFFARDRSLPLLASNLTMQQLKIVMTLSFLGSASGQDLARELGIGLGTVTGIVDRVVAQGLATRHEDPADRRVRRVELTPAGRHLTAQILDAGTATWRDVLAHLDMGTLRDLERVMRRLLDAMAALHPACVREPSEPGTPV</sequence>
<dbReference type="GO" id="GO:0006950">
    <property type="term" value="P:response to stress"/>
    <property type="evidence" value="ECO:0007669"/>
    <property type="project" value="TreeGrafter"/>
</dbReference>
<feature type="region of interest" description="Disordered" evidence="1">
    <location>
        <begin position="1"/>
        <end position="37"/>
    </location>
</feature>
<dbReference type="InterPro" id="IPR036390">
    <property type="entry name" value="WH_DNA-bd_sf"/>
</dbReference>
<reference evidence="3 4" key="1">
    <citation type="submission" date="2019-10" db="EMBL/GenBank/DDBJ databases">
        <title>Whole genome shotgun sequence of Acrocarpospora corrugata NBRC 13972.</title>
        <authorList>
            <person name="Ichikawa N."/>
            <person name="Kimura A."/>
            <person name="Kitahashi Y."/>
            <person name="Komaki H."/>
            <person name="Oguchi A."/>
        </authorList>
    </citation>
    <scope>NUCLEOTIDE SEQUENCE [LARGE SCALE GENOMIC DNA]</scope>
    <source>
        <strain evidence="3 4">NBRC 13972</strain>
    </source>
</reference>
<dbReference type="PRINTS" id="PR00598">
    <property type="entry name" value="HTHMARR"/>
</dbReference>
<dbReference type="Gene3D" id="1.10.10.10">
    <property type="entry name" value="Winged helix-like DNA-binding domain superfamily/Winged helix DNA-binding domain"/>
    <property type="match status" value="1"/>
</dbReference>
<dbReference type="InterPro" id="IPR036388">
    <property type="entry name" value="WH-like_DNA-bd_sf"/>
</dbReference>
<dbReference type="InterPro" id="IPR000835">
    <property type="entry name" value="HTH_MarR-typ"/>
</dbReference>
<feature type="domain" description="HTH marR-type" evidence="2">
    <location>
        <begin position="38"/>
        <end position="174"/>
    </location>
</feature>
<dbReference type="InterPro" id="IPR039422">
    <property type="entry name" value="MarR/SlyA-like"/>
</dbReference>